<dbReference type="AlphaFoldDB" id="A0A398BDV6"/>
<name>A0A398BDV6_9BACI</name>
<keyword evidence="3" id="KW-1185">Reference proteome</keyword>
<accession>A0A398BDV6</accession>
<dbReference type="Pfam" id="PF13452">
    <property type="entry name" value="FAS1_DH_region"/>
    <property type="match status" value="1"/>
</dbReference>
<dbReference type="SUPFAM" id="SSF54637">
    <property type="entry name" value="Thioesterase/thiol ester dehydrase-isomerase"/>
    <property type="match status" value="1"/>
</dbReference>
<dbReference type="EMBL" id="QWVS01000005">
    <property type="protein sequence ID" value="RID88469.1"/>
    <property type="molecule type" value="Genomic_DNA"/>
</dbReference>
<sequence>MSTGLKEKIGMKLETYTFKVEAGKVKELALAIGDLREEYLNGEAVLPTFPTVIDFWGGGASTSDLLGLNVKKVLHGEQEYEYLGEIKPGDEITVTGVVEKVYTKAAMNFVILKKEFVNQNGETVLISRSTVIERH</sequence>
<dbReference type="InterPro" id="IPR039569">
    <property type="entry name" value="FAS1-like_DH_region"/>
</dbReference>
<dbReference type="Proteomes" id="UP000266016">
    <property type="component" value="Unassembled WGS sequence"/>
</dbReference>
<reference evidence="2 3" key="1">
    <citation type="submission" date="2018-08" db="EMBL/GenBank/DDBJ databases">
        <title>Bacillus jemisoniae sp. nov., Bacillus chryseoplanitiae sp. nov., Bacillus resnikiae sp. nov., and Bacillus frankliniae sp. nov., isolated from Viking spacecraft and associated surfaces.</title>
        <authorList>
            <person name="Seuylemezian A."/>
            <person name="Vaishampayan P."/>
        </authorList>
    </citation>
    <scope>NUCLEOTIDE SEQUENCE [LARGE SCALE GENOMIC DNA]</scope>
    <source>
        <strain evidence="2 3">MA001</strain>
    </source>
</reference>
<comment type="caution">
    <text evidence="2">The sequence shown here is derived from an EMBL/GenBank/DDBJ whole genome shotgun (WGS) entry which is preliminary data.</text>
</comment>
<protein>
    <submittedName>
        <fullName evidence="2">MaoC family dehydratase</fullName>
    </submittedName>
</protein>
<feature type="domain" description="FAS1-like dehydratase" evidence="1">
    <location>
        <begin position="9"/>
        <end position="125"/>
    </location>
</feature>
<gene>
    <name evidence="2" type="ORF">D1953_03635</name>
</gene>
<proteinExistence type="predicted"/>
<dbReference type="InterPro" id="IPR029069">
    <property type="entry name" value="HotDog_dom_sf"/>
</dbReference>
<dbReference type="CDD" id="cd03441">
    <property type="entry name" value="R_hydratase_like"/>
    <property type="match status" value="1"/>
</dbReference>
<organism evidence="2 3">
    <name type="scientific">Peribacillus asahii</name>
    <dbReference type="NCBI Taxonomy" id="228899"/>
    <lineage>
        <taxon>Bacteria</taxon>
        <taxon>Bacillati</taxon>
        <taxon>Bacillota</taxon>
        <taxon>Bacilli</taxon>
        <taxon>Bacillales</taxon>
        <taxon>Bacillaceae</taxon>
        <taxon>Peribacillus</taxon>
    </lineage>
</organism>
<evidence type="ECO:0000313" key="3">
    <source>
        <dbReference type="Proteomes" id="UP000266016"/>
    </source>
</evidence>
<dbReference type="Gene3D" id="3.10.129.10">
    <property type="entry name" value="Hotdog Thioesterase"/>
    <property type="match status" value="1"/>
</dbReference>
<evidence type="ECO:0000259" key="1">
    <source>
        <dbReference type="Pfam" id="PF13452"/>
    </source>
</evidence>
<evidence type="ECO:0000313" key="2">
    <source>
        <dbReference type="EMBL" id="RID88469.1"/>
    </source>
</evidence>
<dbReference type="RefSeq" id="WP_119115811.1">
    <property type="nucleotide sequence ID" value="NZ_QWVS01000005.1"/>
</dbReference>